<name>A0A8D4VPR8_9GAMM</name>
<reference evidence="1" key="1">
    <citation type="submission" date="2019-06" db="EMBL/GenBank/DDBJ databases">
        <title>Complete genome sequence of Methylogaea oryzae strain JCM16910.</title>
        <authorList>
            <person name="Asakawa S."/>
        </authorList>
    </citation>
    <scope>NUCLEOTIDE SEQUENCE</scope>
    <source>
        <strain evidence="1">E10</strain>
    </source>
</reference>
<dbReference type="EMBL" id="AP019782">
    <property type="protein sequence ID" value="BBL71793.1"/>
    <property type="molecule type" value="Genomic_DNA"/>
</dbReference>
<dbReference type="PANTHER" id="PTHR45458:SF1">
    <property type="entry name" value="SHORT CHAIN DEHYDROGENASE"/>
    <property type="match status" value="1"/>
</dbReference>
<evidence type="ECO:0000313" key="1">
    <source>
        <dbReference type="EMBL" id="BBL71793.1"/>
    </source>
</evidence>
<keyword evidence="2" id="KW-1185">Reference proteome</keyword>
<sequence length="231" mass="25218">MHTVLVTGANRGLGLEFCRQYAEAGWRVLAACRDPDNSKALHGLAKRHGGLEIHALDVADHAAIDRLAEELRGRAVDVLLNNAGVYGDNDQNDFGSMDYGLWEQVLRINTLGPVKMAEAFLPHVLRGERKLVVAVTSLMGSMADNSSGHSLMYRSSKAALNAAVRSLALDLRPRGVGFLLVHPGWVQTDMGGANAPLQAEESVRGMRQQVEHFDLRHSGEFVNYLGKPLAW</sequence>
<accession>A0A8D4VPR8</accession>
<dbReference type="AlphaFoldDB" id="A0A8D4VPR8"/>
<gene>
    <name evidence="1" type="ORF">MoryE10_23990</name>
</gene>
<dbReference type="InterPro" id="IPR002347">
    <property type="entry name" value="SDR_fam"/>
</dbReference>
<dbReference type="InterPro" id="IPR052184">
    <property type="entry name" value="SDR_enzymes"/>
</dbReference>
<dbReference type="GO" id="GO:0016616">
    <property type="term" value="F:oxidoreductase activity, acting on the CH-OH group of donors, NAD or NADP as acceptor"/>
    <property type="evidence" value="ECO:0007669"/>
    <property type="project" value="TreeGrafter"/>
</dbReference>
<dbReference type="Pfam" id="PF00106">
    <property type="entry name" value="adh_short"/>
    <property type="match status" value="1"/>
</dbReference>
<dbReference type="RefSeq" id="WP_221047176.1">
    <property type="nucleotide sequence ID" value="NZ_AP019782.1"/>
</dbReference>
<dbReference type="PANTHER" id="PTHR45458">
    <property type="entry name" value="SHORT-CHAIN DEHYDROGENASE/REDUCTASE SDR"/>
    <property type="match status" value="1"/>
</dbReference>
<dbReference type="KEGG" id="moz:MoryE10_23990"/>
<protein>
    <submittedName>
        <fullName evidence="1">Oxidoreductase</fullName>
    </submittedName>
</protein>
<evidence type="ECO:0000313" key="2">
    <source>
        <dbReference type="Proteomes" id="UP000824988"/>
    </source>
</evidence>
<dbReference type="CDD" id="cd05325">
    <property type="entry name" value="carb_red_sniffer_like_SDR_c"/>
    <property type="match status" value="1"/>
</dbReference>
<dbReference type="Proteomes" id="UP000824988">
    <property type="component" value="Chromosome"/>
</dbReference>
<proteinExistence type="predicted"/>
<organism evidence="1 2">
    <name type="scientific">Methylogaea oryzae</name>
    <dbReference type="NCBI Taxonomy" id="1295382"/>
    <lineage>
        <taxon>Bacteria</taxon>
        <taxon>Pseudomonadati</taxon>
        <taxon>Pseudomonadota</taxon>
        <taxon>Gammaproteobacteria</taxon>
        <taxon>Methylococcales</taxon>
        <taxon>Methylococcaceae</taxon>
        <taxon>Methylogaea</taxon>
    </lineage>
</organism>